<evidence type="ECO:0000313" key="3">
    <source>
        <dbReference type="EMBL" id="KAK0609224.1"/>
    </source>
</evidence>
<dbReference type="SUPFAM" id="SSF51905">
    <property type="entry name" value="FAD/NAD(P)-binding domain"/>
    <property type="match status" value="2"/>
</dbReference>
<feature type="non-terminal residue" evidence="3">
    <location>
        <position position="415"/>
    </location>
</feature>
<protein>
    <submittedName>
        <fullName evidence="3">Sterigmatocystin biosynthesis monooxygenase stcW</fullName>
    </submittedName>
</protein>
<dbReference type="Gene3D" id="3.50.50.60">
    <property type="entry name" value="FAD/NAD(P)-binding domain"/>
    <property type="match status" value="2"/>
</dbReference>
<dbReference type="GO" id="GO:0004497">
    <property type="term" value="F:monooxygenase activity"/>
    <property type="evidence" value="ECO:0007669"/>
    <property type="project" value="UniProtKB-KW"/>
</dbReference>
<name>A0AA39U1L4_9PEZI</name>
<reference evidence="3" key="1">
    <citation type="submission" date="2023-06" db="EMBL/GenBank/DDBJ databases">
        <title>Multi-omics analyses reveal the molecular pathogenesis toolkit of Lasiodiplodia hormozganensis, a cross-kingdom pathogen.</title>
        <authorList>
            <person name="Felix C."/>
            <person name="Meneses R."/>
            <person name="Goncalves M.F.M."/>
            <person name="Tilleman L."/>
            <person name="Duarte A.S."/>
            <person name="Jorrin-Novo J.V."/>
            <person name="Van De Peer Y."/>
            <person name="Deforce D."/>
            <person name="Van Nieuwerburgh F."/>
            <person name="Esteves A.C."/>
            <person name="Alves A."/>
        </authorList>
    </citation>
    <scope>NUCLEOTIDE SEQUENCE</scope>
    <source>
        <strain evidence="3">CBS 339.90</strain>
    </source>
</reference>
<sequence length="415" mass="45883">MAQARLTQLSQHLQPPHPTGGPYTVNDLPLGTPRPVRIVVIGAGASGINVLRTLRLQLPAGSWTAVAYEKNPRVGGTWFENRYPGCRCDIPAHNYQFSWKPNPCWSAFFAPAEEIEEYLEEAWKEEAARNEAAAMRTECQVTRAEWREGEAKWVVTVRDLKTGEVFNDYADFLLNASGILKTSLNIFGTEEVKSLVHVARSPVWIAPPRLQVLAATKAAGILNQIELDEHANFTPRQIQKFKSDPDFYQKFVNAIEQEINTNFPIYLKDTPIQALAFDKLKAYMATSLNHDARLCAALIPSFPVGCRRMVPDSGYLAALTHAKTRVVTDAIARVVPAGIELVSGETIALDAIVCATGFDVSFRPRFPLVGRDGVNLQDVWSGNGGGDKRPRAYMSCGVEGMPNYFGERFAPLPPP</sequence>
<accession>A0AA39U1L4</accession>
<dbReference type="InterPro" id="IPR051209">
    <property type="entry name" value="FAD-bind_Monooxygenase_sf"/>
</dbReference>
<gene>
    <name evidence="3" type="primary">stcW_8</name>
    <name evidence="3" type="ORF">DIS24_g12389</name>
</gene>
<dbReference type="Pfam" id="PF13450">
    <property type="entry name" value="NAD_binding_8"/>
    <property type="match status" value="1"/>
</dbReference>
<dbReference type="Proteomes" id="UP001175001">
    <property type="component" value="Unassembled WGS sequence"/>
</dbReference>
<evidence type="ECO:0000256" key="2">
    <source>
        <dbReference type="SAM" id="MobiDB-lite"/>
    </source>
</evidence>
<feature type="region of interest" description="Disordered" evidence="2">
    <location>
        <begin position="1"/>
        <end position="27"/>
    </location>
</feature>
<comment type="caution">
    <text evidence="3">The sequence shown here is derived from an EMBL/GenBank/DDBJ whole genome shotgun (WGS) entry which is preliminary data.</text>
</comment>
<dbReference type="AlphaFoldDB" id="A0AA39U1L4"/>
<keyword evidence="3" id="KW-0560">Oxidoreductase</keyword>
<evidence type="ECO:0000256" key="1">
    <source>
        <dbReference type="ARBA" id="ARBA00010139"/>
    </source>
</evidence>
<keyword evidence="3" id="KW-0503">Monooxygenase</keyword>
<keyword evidence="4" id="KW-1185">Reference proteome</keyword>
<feature type="compositionally biased region" description="Polar residues" evidence="2">
    <location>
        <begin position="1"/>
        <end position="13"/>
    </location>
</feature>
<dbReference type="EMBL" id="JAUJDW010000262">
    <property type="protein sequence ID" value="KAK0609224.1"/>
    <property type="molecule type" value="Genomic_DNA"/>
</dbReference>
<organism evidence="3 4">
    <name type="scientific">Lasiodiplodia hormozganensis</name>
    <dbReference type="NCBI Taxonomy" id="869390"/>
    <lineage>
        <taxon>Eukaryota</taxon>
        <taxon>Fungi</taxon>
        <taxon>Dikarya</taxon>
        <taxon>Ascomycota</taxon>
        <taxon>Pezizomycotina</taxon>
        <taxon>Dothideomycetes</taxon>
        <taxon>Dothideomycetes incertae sedis</taxon>
        <taxon>Botryosphaeriales</taxon>
        <taxon>Botryosphaeriaceae</taxon>
        <taxon>Lasiodiplodia</taxon>
    </lineage>
</organism>
<comment type="similarity">
    <text evidence="1">Belongs to the FAD-binding monooxygenase family.</text>
</comment>
<evidence type="ECO:0000313" key="4">
    <source>
        <dbReference type="Proteomes" id="UP001175001"/>
    </source>
</evidence>
<dbReference type="PANTHER" id="PTHR42877:SF12">
    <property type="entry name" value="MONOOXYGENASE"/>
    <property type="match status" value="1"/>
</dbReference>
<proteinExistence type="inferred from homology"/>
<dbReference type="PANTHER" id="PTHR42877">
    <property type="entry name" value="L-ORNITHINE N(5)-MONOOXYGENASE-RELATED"/>
    <property type="match status" value="1"/>
</dbReference>
<dbReference type="InterPro" id="IPR036188">
    <property type="entry name" value="FAD/NAD-bd_sf"/>
</dbReference>